<organism evidence="1 2">
    <name type="scientific">Dioscorea alata</name>
    <name type="common">Purple yam</name>
    <dbReference type="NCBI Taxonomy" id="55571"/>
    <lineage>
        <taxon>Eukaryota</taxon>
        <taxon>Viridiplantae</taxon>
        <taxon>Streptophyta</taxon>
        <taxon>Embryophyta</taxon>
        <taxon>Tracheophyta</taxon>
        <taxon>Spermatophyta</taxon>
        <taxon>Magnoliopsida</taxon>
        <taxon>Liliopsida</taxon>
        <taxon>Dioscoreales</taxon>
        <taxon>Dioscoreaceae</taxon>
        <taxon>Dioscorea</taxon>
    </lineage>
</organism>
<dbReference type="Proteomes" id="UP000827976">
    <property type="component" value="Chromosome 10"/>
</dbReference>
<dbReference type="EMBL" id="CM037020">
    <property type="protein sequence ID" value="KAH7671480.1"/>
    <property type="molecule type" value="Genomic_DNA"/>
</dbReference>
<evidence type="ECO:0000313" key="1">
    <source>
        <dbReference type="EMBL" id="KAH7671480.1"/>
    </source>
</evidence>
<comment type="caution">
    <text evidence="1">The sequence shown here is derived from an EMBL/GenBank/DDBJ whole genome shotgun (WGS) entry which is preliminary data.</text>
</comment>
<name>A0ACB7VCU3_DIOAL</name>
<gene>
    <name evidence="1" type="ORF">IHE45_10G095900</name>
</gene>
<evidence type="ECO:0000313" key="2">
    <source>
        <dbReference type="Proteomes" id="UP000827976"/>
    </source>
</evidence>
<keyword evidence="2" id="KW-1185">Reference proteome</keyword>
<accession>A0ACB7VCU3</accession>
<sequence>MRNPISDRSHFSDGWCSVQSFQRLNTLQAELGLMLRISHKCGKVGAQILLSMVVLEHLALSRAVDLQIKGTFKQGGNEVGRDPIGIDKQQLLVAPILRLVSSLTSLVHLIYSSRHMGDYVARKSDLTKKERKRKR</sequence>
<reference evidence="2" key="1">
    <citation type="journal article" date="2022" name="Nat. Commun.">
        <title>Chromosome evolution and the genetic basis of agronomically important traits in greater yam.</title>
        <authorList>
            <person name="Bredeson J.V."/>
            <person name="Lyons J.B."/>
            <person name="Oniyinde I.O."/>
            <person name="Okereke N.R."/>
            <person name="Kolade O."/>
            <person name="Nnabue I."/>
            <person name="Nwadili C.O."/>
            <person name="Hribova E."/>
            <person name="Parker M."/>
            <person name="Nwogha J."/>
            <person name="Shu S."/>
            <person name="Carlson J."/>
            <person name="Kariba R."/>
            <person name="Muthemba S."/>
            <person name="Knop K."/>
            <person name="Barton G.J."/>
            <person name="Sherwood A.V."/>
            <person name="Lopez-Montes A."/>
            <person name="Asiedu R."/>
            <person name="Jamnadass R."/>
            <person name="Muchugi A."/>
            <person name="Goodstein D."/>
            <person name="Egesi C.N."/>
            <person name="Featherston J."/>
            <person name="Asfaw A."/>
            <person name="Simpson G.G."/>
            <person name="Dolezel J."/>
            <person name="Hendre P.S."/>
            <person name="Van Deynze A."/>
            <person name="Kumar P.L."/>
            <person name="Obidiegwu J.E."/>
            <person name="Bhattacharjee R."/>
            <person name="Rokhsar D.S."/>
        </authorList>
    </citation>
    <scope>NUCLEOTIDE SEQUENCE [LARGE SCALE GENOMIC DNA]</scope>
    <source>
        <strain evidence="2">cv. TDa95/00328</strain>
    </source>
</reference>
<proteinExistence type="predicted"/>
<protein>
    <submittedName>
        <fullName evidence="1">Uncharacterized protein</fullName>
    </submittedName>
</protein>